<dbReference type="STRING" id="35818.HPU229336_09355"/>
<dbReference type="Gene3D" id="3.40.50.300">
    <property type="entry name" value="P-loop containing nucleotide triphosphate hydrolases"/>
    <property type="match status" value="1"/>
</dbReference>
<dbReference type="AlphaFoldDB" id="A0A0N0LUB1"/>
<dbReference type="InterPro" id="IPR051451">
    <property type="entry name" value="PhoH2-like"/>
</dbReference>
<evidence type="ECO:0000256" key="3">
    <source>
        <dbReference type="ARBA" id="ARBA00022840"/>
    </source>
</evidence>
<dbReference type="SMART" id="SM00670">
    <property type="entry name" value="PINc"/>
    <property type="match status" value="1"/>
</dbReference>
<protein>
    <submittedName>
        <fullName evidence="6">PhoH-family protein</fullName>
    </submittedName>
</protein>
<evidence type="ECO:0000313" key="7">
    <source>
        <dbReference type="Proteomes" id="UP000037997"/>
    </source>
</evidence>
<dbReference type="PATRIC" id="fig|35818.11.peg.770"/>
<evidence type="ECO:0000256" key="4">
    <source>
        <dbReference type="ARBA" id="ARBA00046345"/>
    </source>
</evidence>
<comment type="caution">
    <text evidence="6">The sequence shown here is derived from an EMBL/GenBank/DDBJ whole genome shotgun (WGS) entry which is preliminary data.</text>
</comment>
<dbReference type="PROSITE" id="PS51192">
    <property type="entry name" value="HELICASE_ATP_BIND_1"/>
    <property type="match status" value="1"/>
</dbReference>
<dbReference type="InterPro" id="IPR014001">
    <property type="entry name" value="Helicase_ATP-bd"/>
</dbReference>
<organism evidence="6 7">
    <name type="scientific">Helicobacter pullorum</name>
    <dbReference type="NCBI Taxonomy" id="35818"/>
    <lineage>
        <taxon>Bacteria</taxon>
        <taxon>Pseudomonadati</taxon>
        <taxon>Campylobacterota</taxon>
        <taxon>Epsilonproteobacteria</taxon>
        <taxon>Campylobacterales</taxon>
        <taxon>Helicobacteraceae</taxon>
        <taxon>Helicobacter</taxon>
    </lineage>
</organism>
<dbReference type="GO" id="GO:0005524">
    <property type="term" value="F:ATP binding"/>
    <property type="evidence" value="ECO:0007669"/>
    <property type="project" value="UniProtKB-KW"/>
</dbReference>
<gene>
    <name evidence="6" type="ORF">HPU229334_03885</name>
</gene>
<comment type="similarity">
    <text evidence="1">Belongs to the PhoH family.</text>
</comment>
<evidence type="ECO:0000259" key="5">
    <source>
        <dbReference type="PROSITE" id="PS51192"/>
    </source>
</evidence>
<accession>A0A0N0LUB1</accession>
<dbReference type="InterPro" id="IPR027417">
    <property type="entry name" value="P-loop_NTPase"/>
</dbReference>
<dbReference type="RefSeq" id="WP_054197766.1">
    <property type="nucleotide sequence ID" value="NZ_JNOC01000017.1"/>
</dbReference>
<evidence type="ECO:0000313" key="6">
    <source>
        <dbReference type="EMBL" id="KPH56189.1"/>
    </source>
</evidence>
<evidence type="ECO:0000256" key="1">
    <source>
        <dbReference type="ARBA" id="ARBA00010393"/>
    </source>
</evidence>
<dbReference type="PANTHER" id="PTHR30473">
    <property type="entry name" value="PROTEIN PHOH"/>
    <property type="match status" value="1"/>
</dbReference>
<dbReference type="Pfam" id="PF13638">
    <property type="entry name" value="PIN_4"/>
    <property type="match status" value="1"/>
</dbReference>
<dbReference type="GO" id="GO:0005829">
    <property type="term" value="C:cytosol"/>
    <property type="evidence" value="ECO:0007669"/>
    <property type="project" value="TreeGrafter"/>
</dbReference>
<feature type="domain" description="Helicase ATP-binding" evidence="5">
    <location>
        <begin position="246"/>
        <end position="418"/>
    </location>
</feature>
<sequence length="462" mass="53099">MNKAYLIDTSIILDDVENLYFLHQNGENHIFICDVTLSELDKKKDLNNQTGFFAREFFRNILSNESNLSEFPPKNSDKIHQIYFLCHNIKIPLQIIHRPKYQTHSLDYGLNDARILEVAKDYNLILLTNDISLKVYAISNSLISQSLMRDKIDNPQDINFLHHFKAHKNHIKDSIEANSDFIALKNWSLLEITEQDNTENSLYETGKRHYGVKLNNEFVELNFDLIAEDKLYINPINLEQKFLYSILTHPKNKITICSGATGSGKTLIALQAGLHLLKKGEINGIVYMRNTITANDKEAELGFRKGDESQKLNYFMYPLFSAINFMITKMQKESLAKRIEYRGEANSIFNKEATEYFIQKHNIEVMDIAHLRGTSIAKKFVIFDEAQNASNATIKLVGTRMGEDSKIVFLGDPAQIDHPYLSKYRNGLVTLLNKAKNEDFLAGITLKQTIRSEIAAWFEDNL</sequence>
<dbReference type="Gene3D" id="3.40.50.1010">
    <property type="entry name" value="5'-nuclease"/>
    <property type="match status" value="1"/>
</dbReference>
<keyword evidence="3" id="KW-0067">ATP-binding</keyword>
<proteinExistence type="inferred from homology"/>
<dbReference type="PANTHER" id="PTHR30473:SF2">
    <property type="entry name" value="PIN DOMAIN-CONTAINING PROTEIN"/>
    <property type="match status" value="1"/>
</dbReference>
<name>A0A0N0LUB1_9HELI</name>
<keyword evidence="2" id="KW-0547">Nucleotide-binding</keyword>
<dbReference type="InterPro" id="IPR003714">
    <property type="entry name" value="PhoH"/>
</dbReference>
<dbReference type="SUPFAM" id="SSF52540">
    <property type="entry name" value="P-loop containing nucleoside triphosphate hydrolases"/>
    <property type="match status" value="1"/>
</dbReference>
<dbReference type="EMBL" id="JNOC01000017">
    <property type="protein sequence ID" value="KPH56189.1"/>
    <property type="molecule type" value="Genomic_DNA"/>
</dbReference>
<dbReference type="Proteomes" id="UP000037997">
    <property type="component" value="Unassembled WGS sequence"/>
</dbReference>
<dbReference type="Pfam" id="PF02562">
    <property type="entry name" value="PhoH"/>
    <property type="match status" value="1"/>
</dbReference>
<evidence type="ECO:0000256" key="2">
    <source>
        <dbReference type="ARBA" id="ARBA00022741"/>
    </source>
</evidence>
<comment type="similarity">
    <text evidence="4">In the N-terminal section; belongs to the PINc/VapC protein family.</text>
</comment>
<dbReference type="InterPro" id="IPR002716">
    <property type="entry name" value="PIN_dom"/>
</dbReference>
<dbReference type="SUPFAM" id="SSF88723">
    <property type="entry name" value="PIN domain-like"/>
    <property type="match status" value="1"/>
</dbReference>
<reference evidence="6 7" key="1">
    <citation type="submission" date="2014-06" db="EMBL/GenBank/DDBJ databases">
        <title>Helicobacter pullorum isolates in fresh chicken meat - phenotypic and genotypic features.</title>
        <authorList>
            <person name="Borges V."/>
            <person name="Santos A."/>
            <person name="Correia C.B."/>
            <person name="Saraiva M."/>
            <person name="Menard A."/>
            <person name="Vieira L."/>
            <person name="Sampaio D.A."/>
            <person name="Gomes J.P."/>
            <person name="Oleastro M."/>
        </authorList>
    </citation>
    <scope>NUCLEOTIDE SEQUENCE [LARGE SCALE GENOMIC DNA]</scope>
    <source>
        <strain evidence="6 7">229334/12</strain>
    </source>
</reference>
<dbReference type="InterPro" id="IPR029060">
    <property type="entry name" value="PIN-like_dom_sf"/>
</dbReference>